<sequence>MGPTVMGRYKTYWDTIFPPVQFVYLLLSSFVGVIYFMFLVTLKMDIKMTLKAAKSNWLLGIIPFLASLVVMLALFSVYYNPKKISPQNVTPSYISISFVMSLTNFPVVFDALIELNLTATEFGQIALSSSMINDILIWTFQMIHGLTSKQEVENTIINLCSWLFFLSFNIFVLRPAVAFIVRTTPAGKPVKEVYIILILVGVMAMAGVGEVLGISFFSGPIVLGMVIPSGPPLGTTLVEKSEFLINECFLPFFAVYIGMRTDLFALKDWYLFYTLQGVILAADVAKLLACILASLTYNISPRHGTILGLMLNIKGITQLIGLTQLRKKKLVDEAIYSQLVCCVVVTTATTTPLVKLLYKNHPRICALKLYEGQVRMIQNTPRNTEFRIISCVYNEENVCGATTLIEWCNPVLESPICVYAIHLIELMGKTSPILLPINNGRKNNFLSVNYPDTNHIMRAFKNYSNNSSGPVTVLPYINVSPYKSMHDAICNLAQDKMVPFIIIPFHENDNMDLIFEIATSIRKVNSRFQENVPCTLGILVDKYSRLRACNKSNLFTNIGIFFIGGPDDREALALGIRMSERANIKVSLFRFIIAKKNTCDEEECEKEDVDALLDEGIIDEFKSMRYRNCNVSWYEIMVNDAVEVLDEVNSLEGNYDLVIVGRRHSDGSLNGDRMETFIENAQILGILGDMLSSAEFCMGLIPVLVTQCGGVSVNSNKLDKLDSIDVSHRSLLSTK</sequence>
<evidence type="ECO:0000256" key="5">
    <source>
        <dbReference type="ARBA" id="ARBA00022958"/>
    </source>
</evidence>
<evidence type="ECO:0000259" key="13">
    <source>
        <dbReference type="Pfam" id="PF23259"/>
    </source>
</evidence>
<feature type="domain" description="Cation/H+ exchanger transmembrane" evidence="11">
    <location>
        <begin position="29"/>
        <end position="355"/>
    </location>
</feature>
<feature type="domain" description="Cation/H(+) antiporter C-terminal" evidence="13">
    <location>
        <begin position="558"/>
        <end position="707"/>
    </location>
</feature>
<dbReference type="Pfam" id="PF00999">
    <property type="entry name" value="Na_H_Exchanger"/>
    <property type="match status" value="1"/>
</dbReference>
<keyword evidence="8 10" id="KW-0472">Membrane</keyword>
<comment type="caution">
    <text evidence="14">The sequence shown here is derived from an EMBL/GenBank/DDBJ whole genome shotgun (WGS) entry which is preliminary data.</text>
</comment>
<dbReference type="EMBL" id="JAYMYS010000004">
    <property type="protein sequence ID" value="KAK7395690.1"/>
    <property type="molecule type" value="Genomic_DNA"/>
</dbReference>
<feature type="transmembrane region" description="Helical" evidence="10">
    <location>
        <begin position="156"/>
        <end position="181"/>
    </location>
</feature>
<dbReference type="GO" id="GO:0015297">
    <property type="term" value="F:antiporter activity"/>
    <property type="evidence" value="ECO:0007669"/>
    <property type="project" value="InterPro"/>
</dbReference>
<dbReference type="Pfam" id="PF23259">
    <property type="entry name" value="CHX17_C"/>
    <property type="match status" value="1"/>
</dbReference>
<feature type="transmembrane region" description="Helical" evidence="10">
    <location>
        <begin position="56"/>
        <end position="79"/>
    </location>
</feature>
<evidence type="ECO:0000313" key="14">
    <source>
        <dbReference type="EMBL" id="KAK7395690.1"/>
    </source>
</evidence>
<organism evidence="14 15">
    <name type="scientific">Psophocarpus tetragonolobus</name>
    <name type="common">Winged bean</name>
    <name type="synonym">Dolichos tetragonolobus</name>
    <dbReference type="NCBI Taxonomy" id="3891"/>
    <lineage>
        <taxon>Eukaryota</taxon>
        <taxon>Viridiplantae</taxon>
        <taxon>Streptophyta</taxon>
        <taxon>Embryophyta</taxon>
        <taxon>Tracheophyta</taxon>
        <taxon>Spermatophyta</taxon>
        <taxon>Magnoliopsida</taxon>
        <taxon>eudicotyledons</taxon>
        <taxon>Gunneridae</taxon>
        <taxon>Pentapetalae</taxon>
        <taxon>rosids</taxon>
        <taxon>fabids</taxon>
        <taxon>Fabales</taxon>
        <taxon>Fabaceae</taxon>
        <taxon>Papilionoideae</taxon>
        <taxon>50 kb inversion clade</taxon>
        <taxon>NPAAA clade</taxon>
        <taxon>indigoferoid/millettioid clade</taxon>
        <taxon>Phaseoleae</taxon>
        <taxon>Psophocarpus</taxon>
    </lineage>
</organism>
<feature type="transmembrane region" description="Helical" evidence="10">
    <location>
        <begin position="125"/>
        <end position="144"/>
    </location>
</feature>
<evidence type="ECO:0000256" key="1">
    <source>
        <dbReference type="ARBA" id="ARBA00004141"/>
    </source>
</evidence>
<evidence type="ECO:0000256" key="8">
    <source>
        <dbReference type="ARBA" id="ARBA00023136"/>
    </source>
</evidence>
<dbReference type="GO" id="GO:0006885">
    <property type="term" value="P:regulation of pH"/>
    <property type="evidence" value="ECO:0007669"/>
    <property type="project" value="TreeGrafter"/>
</dbReference>
<reference evidence="14 15" key="1">
    <citation type="submission" date="2024-01" db="EMBL/GenBank/DDBJ databases">
        <title>The genomes of 5 underutilized Papilionoideae crops provide insights into root nodulation and disease resistanc.</title>
        <authorList>
            <person name="Jiang F."/>
        </authorList>
    </citation>
    <scope>NUCLEOTIDE SEQUENCE [LARGE SCALE GENOMIC DNA]</scope>
    <source>
        <strain evidence="14">DUOXIRENSHENG_FW03</strain>
        <tissue evidence="14">Leaves</tissue>
    </source>
</reference>
<dbReference type="GO" id="GO:0006813">
    <property type="term" value="P:potassium ion transport"/>
    <property type="evidence" value="ECO:0007669"/>
    <property type="project" value="UniProtKB-KW"/>
</dbReference>
<feature type="transmembrane region" description="Helical" evidence="10">
    <location>
        <begin position="193"/>
        <end position="223"/>
    </location>
</feature>
<keyword evidence="5" id="KW-0630">Potassium</keyword>
<keyword evidence="7" id="KW-0406">Ion transport</keyword>
<comment type="subcellular location">
    <subcellularLocation>
        <location evidence="1">Membrane</location>
        <topology evidence="1">Multi-pass membrane protein</topology>
    </subcellularLocation>
</comment>
<evidence type="ECO:0000256" key="6">
    <source>
        <dbReference type="ARBA" id="ARBA00022989"/>
    </source>
</evidence>
<evidence type="ECO:0000256" key="3">
    <source>
        <dbReference type="ARBA" id="ARBA00022538"/>
    </source>
</evidence>
<keyword evidence="2" id="KW-0813">Transport</keyword>
<comment type="similarity">
    <text evidence="9">Belongs to the monovalent cation:proton antiporter 2 (CPA2) transporter (TC 2.A.37) family. CHX (TC 2.A.37.4) subfamily.</text>
</comment>
<dbReference type="GO" id="GO:1902600">
    <property type="term" value="P:proton transmembrane transport"/>
    <property type="evidence" value="ECO:0007669"/>
    <property type="project" value="InterPro"/>
</dbReference>
<dbReference type="InterPro" id="IPR006153">
    <property type="entry name" value="Cation/H_exchanger_TM"/>
</dbReference>
<feature type="domain" description="Cation/H(+) antiporter central" evidence="12">
    <location>
        <begin position="417"/>
        <end position="542"/>
    </location>
</feature>
<gene>
    <name evidence="14" type="ORF">VNO78_16256</name>
</gene>
<dbReference type="InterPro" id="IPR057291">
    <property type="entry name" value="CHX17_2nd"/>
</dbReference>
<evidence type="ECO:0000256" key="9">
    <source>
        <dbReference type="ARBA" id="ARBA00038341"/>
    </source>
</evidence>
<evidence type="ECO:0000313" key="15">
    <source>
        <dbReference type="Proteomes" id="UP001386955"/>
    </source>
</evidence>
<dbReference type="Gene3D" id="1.20.1530.20">
    <property type="match status" value="1"/>
</dbReference>
<evidence type="ECO:0000259" key="12">
    <source>
        <dbReference type="Pfam" id="PF23256"/>
    </source>
</evidence>
<dbReference type="AlphaFoldDB" id="A0AAN9SGD6"/>
<keyword evidence="15" id="KW-1185">Reference proteome</keyword>
<evidence type="ECO:0000256" key="2">
    <source>
        <dbReference type="ARBA" id="ARBA00022448"/>
    </source>
</evidence>
<dbReference type="GO" id="GO:0016020">
    <property type="term" value="C:membrane"/>
    <property type="evidence" value="ECO:0007669"/>
    <property type="project" value="UniProtKB-SubCell"/>
</dbReference>
<keyword evidence="6 10" id="KW-1133">Transmembrane helix</keyword>
<feature type="transmembrane region" description="Helical" evidence="10">
    <location>
        <begin position="22"/>
        <end position="44"/>
    </location>
</feature>
<dbReference type="GO" id="GO:0012505">
    <property type="term" value="C:endomembrane system"/>
    <property type="evidence" value="ECO:0007669"/>
    <property type="project" value="TreeGrafter"/>
</dbReference>
<dbReference type="Proteomes" id="UP001386955">
    <property type="component" value="Unassembled WGS sequence"/>
</dbReference>
<dbReference type="InterPro" id="IPR057290">
    <property type="entry name" value="CHX17_C"/>
</dbReference>
<accession>A0AAN9SGD6</accession>
<evidence type="ECO:0000256" key="7">
    <source>
        <dbReference type="ARBA" id="ARBA00023065"/>
    </source>
</evidence>
<dbReference type="PANTHER" id="PTHR32468:SF105">
    <property type="entry name" value="CATION_H+ EXCHANGER 3"/>
    <property type="match status" value="1"/>
</dbReference>
<evidence type="ECO:0000256" key="4">
    <source>
        <dbReference type="ARBA" id="ARBA00022692"/>
    </source>
</evidence>
<keyword evidence="4 10" id="KW-0812">Transmembrane</keyword>
<protein>
    <recommendedName>
        <fullName evidence="16">Cation/H+ exchanger domain-containing protein</fullName>
    </recommendedName>
</protein>
<name>A0AAN9SGD6_PSOTE</name>
<evidence type="ECO:0000256" key="10">
    <source>
        <dbReference type="SAM" id="Phobius"/>
    </source>
</evidence>
<dbReference type="InterPro" id="IPR050794">
    <property type="entry name" value="CPA2_transporter"/>
</dbReference>
<evidence type="ECO:0008006" key="16">
    <source>
        <dbReference type="Google" id="ProtNLM"/>
    </source>
</evidence>
<dbReference type="PANTHER" id="PTHR32468">
    <property type="entry name" value="CATION/H + ANTIPORTER"/>
    <property type="match status" value="1"/>
</dbReference>
<dbReference type="InterPro" id="IPR038770">
    <property type="entry name" value="Na+/solute_symporter_sf"/>
</dbReference>
<proteinExistence type="inferred from homology"/>
<dbReference type="Pfam" id="PF23256">
    <property type="entry name" value="CHX17_2nd"/>
    <property type="match status" value="1"/>
</dbReference>
<evidence type="ECO:0000259" key="11">
    <source>
        <dbReference type="Pfam" id="PF00999"/>
    </source>
</evidence>
<keyword evidence="3" id="KW-0633">Potassium transport</keyword>
<feature type="transmembrane region" description="Helical" evidence="10">
    <location>
        <begin position="91"/>
        <end position="113"/>
    </location>
</feature>